<evidence type="ECO:0000313" key="1">
    <source>
        <dbReference type="EMBL" id="GIE09502.1"/>
    </source>
</evidence>
<organism evidence="1 2">
    <name type="scientific">Paractinoplanes ferrugineus</name>
    <dbReference type="NCBI Taxonomy" id="113564"/>
    <lineage>
        <taxon>Bacteria</taxon>
        <taxon>Bacillati</taxon>
        <taxon>Actinomycetota</taxon>
        <taxon>Actinomycetes</taxon>
        <taxon>Micromonosporales</taxon>
        <taxon>Micromonosporaceae</taxon>
        <taxon>Paractinoplanes</taxon>
    </lineage>
</organism>
<reference evidence="1" key="1">
    <citation type="submission" date="2021-01" db="EMBL/GenBank/DDBJ databases">
        <title>Whole genome shotgun sequence of Actinoplanes ferrugineus NBRC 15555.</title>
        <authorList>
            <person name="Komaki H."/>
            <person name="Tamura T."/>
        </authorList>
    </citation>
    <scope>NUCLEOTIDE SEQUENCE</scope>
    <source>
        <strain evidence="1">NBRC 15555</strain>
    </source>
</reference>
<keyword evidence="2" id="KW-1185">Reference proteome</keyword>
<accession>A0A919IXA3</accession>
<dbReference type="AlphaFoldDB" id="A0A919IXA3"/>
<dbReference type="EMBL" id="BOMM01000009">
    <property type="protein sequence ID" value="GIE09502.1"/>
    <property type="molecule type" value="Genomic_DNA"/>
</dbReference>
<sequence length="65" mass="7249">MHSQETIHLTPARLSERWSVTVGHLANQRSEGSGPPYLKLGGRILYRLSDVETYEERSLVAGARA</sequence>
<dbReference type="InterPro" id="IPR009061">
    <property type="entry name" value="DNA-bd_dom_put_sf"/>
</dbReference>
<name>A0A919IXA3_9ACTN</name>
<gene>
    <name evidence="1" type="ORF">Afe05nite_13420</name>
</gene>
<evidence type="ECO:0000313" key="2">
    <source>
        <dbReference type="Proteomes" id="UP000598174"/>
    </source>
</evidence>
<comment type="caution">
    <text evidence="1">The sequence shown here is derived from an EMBL/GenBank/DDBJ whole genome shotgun (WGS) entry which is preliminary data.</text>
</comment>
<protein>
    <recommendedName>
        <fullName evidence="3">Helix-turn-helix domain-containing protein</fullName>
    </recommendedName>
</protein>
<dbReference type="Proteomes" id="UP000598174">
    <property type="component" value="Unassembled WGS sequence"/>
</dbReference>
<proteinExistence type="predicted"/>
<dbReference type="RefSeq" id="WP_203816103.1">
    <property type="nucleotide sequence ID" value="NZ_BAAABP010000007.1"/>
</dbReference>
<evidence type="ECO:0008006" key="3">
    <source>
        <dbReference type="Google" id="ProtNLM"/>
    </source>
</evidence>
<dbReference type="SUPFAM" id="SSF46955">
    <property type="entry name" value="Putative DNA-binding domain"/>
    <property type="match status" value="1"/>
</dbReference>